<proteinExistence type="inferred from homology"/>
<accession>A0ABV1BG30</accession>
<dbReference type="RefSeq" id="WP_178644648.1">
    <property type="nucleotide sequence ID" value="NZ_JBBMEJ010000013.1"/>
</dbReference>
<evidence type="ECO:0000313" key="2">
    <source>
        <dbReference type="EMBL" id="MEQ2371563.1"/>
    </source>
</evidence>
<comment type="similarity">
    <text evidence="1">Belongs to the ROK (NagC/XylR) family.</text>
</comment>
<keyword evidence="3" id="KW-1185">Reference proteome</keyword>
<name>A0ABV1BG30_9FIRM</name>
<dbReference type="PANTHER" id="PTHR18964">
    <property type="entry name" value="ROK (REPRESSOR, ORF, KINASE) FAMILY"/>
    <property type="match status" value="1"/>
</dbReference>
<dbReference type="InterPro" id="IPR043129">
    <property type="entry name" value="ATPase_NBD"/>
</dbReference>
<reference evidence="2 3" key="1">
    <citation type="submission" date="2024-03" db="EMBL/GenBank/DDBJ databases">
        <title>Human intestinal bacterial collection.</title>
        <authorList>
            <person name="Pauvert C."/>
            <person name="Hitch T.C.A."/>
            <person name="Clavel T."/>
        </authorList>
    </citation>
    <scope>NUCLEOTIDE SEQUENCE [LARGE SCALE GENOMIC DNA]</scope>
    <source>
        <strain evidence="2 3">CLA-JM-H16</strain>
    </source>
</reference>
<organism evidence="2 3">
    <name type="scientific">Blautia aquisgranensis</name>
    <dbReference type="NCBI Taxonomy" id="3133153"/>
    <lineage>
        <taxon>Bacteria</taxon>
        <taxon>Bacillati</taxon>
        <taxon>Bacillota</taxon>
        <taxon>Clostridia</taxon>
        <taxon>Lachnospirales</taxon>
        <taxon>Lachnospiraceae</taxon>
        <taxon>Blautia</taxon>
    </lineage>
</organism>
<comment type="caution">
    <text evidence="2">The sequence shown here is derived from an EMBL/GenBank/DDBJ whole genome shotgun (WGS) entry which is preliminary data.</text>
</comment>
<evidence type="ECO:0000313" key="3">
    <source>
        <dbReference type="Proteomes" id="UP001473063"/>
    </source>
</evidence>
<dbReference type="EMBL" id="JBBMEJ010000013">
    <property type="protein sequence ID" value="MEQ2371563.1"/>
    <property type="molecule type" value="Genomic_DNA"/>
</dbReference>
<dbReference type="Proteomes" id="UP001473063">
    <property type="component" value="Unassembled WGS sequence"/>
</dbReference>
<protein>
    <submittedName>
        <fullName evidence="2">ROK family protein</fullName>
    </submittedName>
</protein>
<dbReference type="InterPro" id="IPR000600">
    <property type="entry name" value="ROK"/>
</dbReference>
<dbReference type="CDD" id="cd24152">
    <property type="entry name" value="ASKHA_NBD_ROK-like"/>
    <property type="match status" value="1"/>
</dbReference>
<dbReference type="Gene3D" id="3.30.420.40">
    <property type="match status" value="2"/>
</dbReference>
<dbReference type="Pfam" id="PF00480">
    <property type="entry name" value="ROK"/>
    <property type="match status" value="1"/>
</dbReference>
<evidence type="ECO:0000256" key="1">
    <source>
        <dbReference type="ARBA" id="ARBA00006479"/>
    </source>
</evidence>
<dbReference type="PANTHER" id="PTHR18964:SF170">
    <property type="entry name" value="SUGAR KINASE"/>
    <property type="match status" value="1"/>
</dbReference>
<dbReference type="SUPFAM" id="SSF53067">
    <property type="entry name" value="Actin-like ATPase domain"/>
    <property type="match status" value="1"/>
</dbReference>
<sequence>MNYLAIDVGGTFIKYAVITENCSILEKDKTPTRQESLEVFIQSLEEICRKIREHYTIEGIALSMPGIIDSKKGFMYTGGSLFCISNVNIVEILEQRVGIPVTVENDAKCAALAEIWQGSLKECQNAVVVVCGTAVGGAVICNREIVSGKNFMAGEFSYVITDSKDEYKMANCLAETAGAKALIQSVSDKTGIPVEELNGEKAFSLANQGNEKAIAGIREHAKKLAIHIHNCQYMFDPERIAVGGGISEQPLLLQLIREEIAKINDMFPWTLPVPEVTSCRFYNDANLIGAVYVHMKAREKKISLDKVNELMELLKNRREGEYLRALLTE</sequence>
<gene>
    <name evidence="2" type="ORF">WMO28_11605</name>
</gene>